<sequence length="165" mass="17969">MVFVQINYRVGAFGFLASKEIRKDGELNVGLLDQQRASYWVQKYVHLFGGDPEHVVIHGDLAGGGSIAYHLTAYGGKSEGLFVGAIAESPFLPTHRTVAESESQFGRFVENAQCGQDADALACLRSKDTATLQAADVISRFPRTAETPLWYFLPVIDGTFSPADL</sequence>
<dbReference type="Gene3D" id="3.40.50.1820">
    <property type="entry name" value="alpha/beta hydrolase"/>
    <property type="match status" value="1"/>
</dbReference>
<dbReference type="OrthoDB" id="408631at2759"/>
<name>A0A9W9NFV9_9EURO</name>
<comment type="caution">
    <text evidence="4">The sequence shown here is derived from an EMBL/GenBank/DDBJ whole genome shotgun (WGS) entry which is preliminary data.</text>
</comment>
<dbReference type="SUPFAM" id="SSF53474">
    <property type="entry name" value="alpha/beta-Hydrolases"/>
    <property type="match status" value="1"/>
</dbReference>
<dbReference type="GeneID" id="83175672"/>
<proteinExistence type="inferred from homology"/>
<dbReference type="EMBL" id="JAPQKR010000004">
    <property type="protein sequence ID" value="KAJ5219210.1"/>
    <property type="molecule type" value="Genomic_DNA"/>
</dbReference>
<protein>
    <recommendedName>
        <fullName evidence="3">Carboxylesterase type B domain-containing protein</fullName>
    </recommendedName>
</protein>
<keyword evidence="2" id="KW-0378">Hydrolase</keyword>
<evidence type="ECO:0000256" key="2">
    <source>
        <dbReference type="ARBA" id="ARBA00022801"/>
    </source>
</evidence>
<dbReference type="InterPro" id="IPR050654">
    <property type="entry name" value="AChE-related_enzymes"/>
</dbReference>
<dbReference type="InterPro" id="IPR002018">
    <property type="entry name" value="CarbesteraseB"/>
</dbReference>
<dbReference type="PANTHER" id="PTHR43918">
    <property type="entry name" value="ACETYLCHOLINESTERASE"/>
    <property type="match status" value="1"/>
</dbReference>
<reference evidence="4" key="1">
    <citation type="submission" date="2022-12" db="EMBL/GenBank/DDBJ databases">
        <authorList>
            <person name="Petersen C."/>
        </authorList>
    </citation>
    <scope>NUCLEOTIDE SEQUENCE</scope>
    <source>
        <strain evidence="4">IBT 15544</strain>
    </source>
</reference>
<evidence type="ECO:0000256" key="1">
    <source>
        <dbReference type="ARBA" id="ARBA00005964"/>
    </source>
</evidence>
<dbReference type="Pfam" id="PF00135">
    <property type="entry name" value="COesterase"/>
    <property type="match status" value="1"/>
</dbReference>
<dbReference type="AlphaFoldDB" id="A0A9W9NFV9"/>
<gene>
    <name evidence="4" type="ORF">N7498_001309</name>
</gene>
<feature type="domain" description="Carboxylesterase type B" evidence="3">
    <location>
        <begin position="2"/>
        <end position="162"/>
    </location>
</feature>
<evidence type="ECO:0000313" key="5">
    <source>
        <dbReference type="Proteomes" id="UP001150904"/>
    </source>
</evidence>
<dbReference type="GO" id="GO:0017000">
    <property type="term" value="P:antibiotic biosynthetic process"/>
    <property type="evidence" value="ECO:0007669"/>
    <property type="project" value="UniProtKB-ARBA"/>
</dbReference>
<reference evidence="4" key="2">
    <citation type="journal article" date="2023" name="IMA Fungus">
        <title>Comparative genomic study of the Penicillium genus elucidates a diverse pangenome and 15 lateral gene transfer events.</title>
        <authorList>
            <person name="Petersen C."/>
            <person name="Sorensen T."/>
            <person name="Nielsen M.R."/>
            <person name="Sondergaard T.E."/>
            <person name="Sorensen J.L."/>
            <person name="Fitzpatrick D.A."/>
            <person name="Frisvad J.C."/>
            <person name="Nielsen K.L."/>
        </authorList>
    </citation>
    <scope>NUCLEOTIDE SEQUENCE</scope>
    <source>
        <strain evidence="4">IBT 15544</strain>
    </source>
</reference>
<accession>A0A9W9NFV9</accession>
<dbReference type="GO" id="GO:0052689">
    <property type="term" value="F:carboxylic ester hydrolase activity"/>
    <property type="evidence" value="ECO:0007669"/>
    <property type="project" value="TreeGrafter"/>
</dbReference>
<dbReference type="RefSeq" id="XP_058313783.1">
    <property type="nucleotide sequence ID" value="XM_058448372.1"/>
</dbReference>
<dbReference type="PANTHER" id="PTHR43918:SF4">
    <property type="entry name" value="CARBOXYLIC ESTER HYDROLASE"/>
    <property type="match status" value="1"/>
</dbReference>
<dbReference type="Proteomes" id="UP001150904">
    <property type="component" value="Unassembled WGS sequence"/>
</dbReference>
<comment type="similarity">
    <text evidence="1">Belongs to the type-B carboxylesterase/lipase family.</text>
</comment>
<dbReference type="GO" id="GO:0072330">
    <property type="term" value="P:monocarboxylic acid biosynthetic process"/>
    <property type="evidence" value="ECO:0007669"/>
    <property type="project" value="UniProtKB-ARBA"/>
</dbReference>
<evidence type="ECO:0000259" key="3">
    <source>
        <dbReference type="Pfam" id="PF00135"/>
    </source>
</evidence>
<organism evidence="4 5">
    <name type="scientific">Penicillium cinerascens</name>
    <dbReference type="NCBI Taxonomy" id="70096"/>
    <lineage>
        <taxon>Eukaryota</taxon>
        <taxon>Fungi</taxon>
        <taxon>Dikarya</taxon>
        <taxon>Ascomycota</taxon>
        <taxon>Pezizomycotina</taxon>
        <taxon>Eurotiomycetes</taxon>
        <taxon>Eurotiomycetidae</taxon>
        <taxon>Eurotiales</taxon>
        <taxon>Aspergillaceae</taxon>
        <taxon>Penicillium</taxon>
    </lineage>
</organism>
<evidence type="ECO:0000313" key="4">
    <source>
        <dbReference type="EMBL" id="KAJ5219210.1"/>
    </source>
</evidence>
<dbReference type="InterPro" id="IPR029058">
    <property type="entry name" value="AB_hydrolase_fold"/>
</dbReference>
<keyword evidence="5" id="KW-1185">Reference proteome</keyword>